<evidence type="ECO:0000313" key="1">
    <source>
        <dbReference type="EMBL" id="PHT28069.1"/>
    </source>
</evidence>
<comment type="caution">
    <text evidence="1">The sequence shown here is derived from an EMBL/GenBank/DDBJ whole genome shotgun (WGS) entry which is preliminary data.</text>
</comment>
<dbReference type="OrthoDB" id="418757at2759"/>
<dbReference type="Proteomes" id="UP000224567">
    <property type="component" value="Unassembled WGS sequence"/>
</dbReference>
<gene>
    <name evidence="1" type="ORF">CQW23_32332</name>
</gene>
<sequence length="170" mass="19303">MSIIPVKARQDGVAERIKITLNKRGRIMRIHYGMPKMFWADAREKGSREYKASDVELELSKSKPKNIMAETQQTPETIVKELEVEPVIHEKVLRRSSRTIRAPDMYSPSLHYLLLIDERELESVTKALVVEEGVMCLEKIKGGAKNPADMLTKCVDVGKLRLCKTLVGLL</sequence>
<organism evidence="1 2">
    <name type="scientific">Capsicum baccatum</name>
    <name type="common">Peruvian pepper</name>
    <dbReference type="NCBI Taxonomy" id="33114"/>
    <lineage>
        <taxon>Eukaryota</taxon>
        <taxon>Viridiplantae</taxon>
        <taxon>Streptophyta</taxon>
        <taxon>Embryophyta</taxon>
        <taxon>Tracheophyta</taxon>
        <taxon>Spermatophyta</taxon>
        <taxon>Magnoliopsida</taxon>
        <taxon>eudicotyledons</taxon>
        <taxon>Gunneridae</taxon>
        <taxon>Pentapetalae</taxon>
        <taxon>asterids</taxon>
        <taxon>lamiids</taxon>
        <taxon>Solanales</taxon>
        <taxon>Solanaceae</taxon>
        <taxon>Solanoideae</taxon>
        <taxon>Capsiceae</taxon>
        <taxon>Capsicum</taxon>
    </lineage>
</organism>
<protein>
    <submittedName>
        <fullName evidence="1">Uncharacterized protein</fullName>
    </submittedName>
</protein>
<reference evidence="1 2" key="1">
    <citation type="journal article" date="2017" name="Genome Biol.">
        <title>New reference genome sequences of hot pepper reveal the massive evolution of plant disease-resistance genes by retroduplication.</title>
        <authorList>
            <person name="Kim S."/>
            <person name="Park J."/>
            <person name="Yeom S.I."/>
            <person name="Kim Y.M."/>
            <person name="Seo E."/>
            <person name="Kim K.T."/>
            <person name="Kim M.S."/>
            <person name="Lee J.M."/>
            <person name="Cheong K."/>
            <person name="Shin H.S."/>
            <person name="Kim S.B."/>
            <person name="Han K."/>
            <person name="Lee J."/>
            <person name="Park M."/>
            <person name="Lee H.A."/>
            <person name="Lee H.Y."/>
            <person name="Lee Y."/>
            <person name="Oh S."/>
            <person name="Lee J.H."/>
            <person name="Choi E."/>
            <person name="Choi E."/>
            <person name="Lee S.E."/>
            <person name="Jeon J."/>
            <person name="Kim H."/>
            <person name="Choi G."/>
            <person name="Song H."/>
            <person name="Lee J."/>
            <person name="Lee S.C."/>
            <person name="Kwon J.K."/>
            <person name="Lee H.Y."/>
            <person name="Koo N."/>
            <person name="Hong Y."/>
            <person name="Kim R.W."/>
            <person name="Kang W.H."/>
            <person name="Huh J.H."/>
            <person name="Kang B.C."/>
            <person name="Yang T.J."/>
            <person name="Lee Y.H."/>
            <person name="Bennetzen J.L."/>
            <person name="Choi D."/>
        </authorList>
    </citation>
    <scope>NUCLEOTIDE SEQUENCE [LARGE SCALE GENOMIC DNA]</scope>
    <source>
        <strain evidence="2">cv. PBC81</strain>
    </source>
</reference>
<dbReference type="AlphaFoldDB" id="A0A2G2V546"/>
<proteinExistence type="predicted"/>
<reference evidence="2" key="2">
    <citation type="journal article" date="2017" name="J. Anim. Genet.">
        <title>Multiple reference genome sequences of hot pepper reveal the massive evolution of plant disease resistance genes by retroduplication.</title>
        <authorList>
            <person name="Kim S."/>
            <person name="Park J."/>
            <person name="Yeom S.-I."/>
            <person name="Kim Y.-M."/>
            <person name="Seo E."/>
            <person name="Kim K.-T."/>
            <person name="Kim M.-S."/>
            <person name="Lee J.M."/>
            <person name="Cheong K."/>
            <person name="Shin H.-S."/>
            <person name="Kim S.-B."/>
            <person name="Han K."/>
            <person name="Lee J."/>
            <person name="Park M."/>
            <person name="Lee H.-A."/>
            <person name="Lee H.-Y."/>
            <person name="Lee Y."/>
            <person name="Oh S."/>
            <person name="Lee J.H."/>
            <person name="Choi E."/>
            <person name="Choi E."/>
            <person name="Lee S.E."/>
            <person name="Jeon J."/>
            <person name="Kim H."/>
            <person name="Choi G."/>
            <person name="Song H."/>
            <person name="Lee J."/>
            <person name="Lee S.-C."/>
            <person name="Kwon J.-K."/>
            <person name="Lee H.-Y."/>
            <person name="Koo N."/>
            <person name="Hong Y."/>
            <person name="Kim R.W."/>
            <person name="Kang W.-H."/>
            <person name="Huh J.H."/>
            <person name="Kang B.-C."/>
            <person name="Yang T.-J."/>
            <person name="Lee Y.-H."/>
            <person name="Bennetzen J.L."/>
            <person name="Choi D."/>
        </authorList>
    </citation>
    <scope>NUCLEOTIDE SEQUENCE [LARGE SCALE GENOMIC DNA]</scope>
    <source>
        <strain evidence="2">cv. PBC81</strain>
    </source>
</reference>
<accession>A0A2G2V546</accession>
<dbReference type="EMBL" id="MLFT02000270">
    <property type="protein sequence ID" value="PHT28069.1"/>
    <property type="molecule type" value="Genomic_DNA"/>
</dbReference>
<name>A0A2G2V546_CAPBA</name>
<evidence type="ECO:0000313" key="2">
    <source>
        <dbReference type="Proteomes" id="UP000224567"/>
    </source>
</evidence>
<keyword evidence="2" id="KW-1185">Reference proteome</keyword>